<reference evidence="5" key="1">
    <citation type="submission" date="2022-01" db="EMBL/GenBank/DDBJ databases">
        <authorList>
            <person name="King R."/>
        </authorList>
    </citation>
    <scope>NUCLEOTIDE SEQUENCE</scope>
</reference>
<feature type="compositionally biased region" description="Basic and acidic residues" evidence="3">
    <location>
        <begin position="82"/>
        <end position="96"/>
    </location>
</feature>
<dbReference type="InterPro" id="IPR000618">
    <property type="entry name" value="Insect_cuticle"/>
</dbReference>
<keyword evidence="6" id="KW-1185">Reference proteome</keyword>
<dbReference type="AlphaFoldDB" id="A0A9P0D669"/>
<dbReference type="Proteomes" id="UP001153636">
    <property type="component" value="Chromosome 6"/>
</dbReference>
<gene>
    <name evidence="5" type="ORF">PSYICH_LOCUS12783</name>
</gene>
<evidence type="ECO:0000256" key="3">
    <source>
        <dbReference type="SAM" id="MobiDB-lite"/>
    </source>
</evidence>
<evidence type="ECO:0000256" key="2">
    <source>
        <dbReference type="PROSITE-ProRule" id="PRU00497"/>
    </source>
</evidence>
<dbReference type="GO" id="GO:0042302">
    <property type="term" value="F:structural constituent of cuticle"/>
    <property type="evidence" value="ECO:0007669"/>
    <property type="project" value="UniProtKB-UniRule"/>
</dbReference>
<dbReference type="InterPro" id="IPR031311">
    <property type="entry name" value="CHIT_BIND_RR_consensus"/>
</dbReference>
<dbReference type="InterPro" id="IPR051217">
    <property type="entry name" value="Insect_Cuticle_Struc_Prot"/>
</dbReference>
<feature type="signal peptide" evidence="4">
    <location>
        <begin position="1"/>
        <end position="18"/>
    </location>
</feature>
<evidence type="ECO:0000256" key="4">
    <source>
        <dbReference type="SAM" id="SignalP"/>
    </source>
</evidence>
<dbReference type="PANTHER" id="PTHR12236">
    <property type="entry name" value="STRUCTURAL CONTITUENT OF CUTICLE"/>
    <property type="match status" value="1"/>
</dbReference>
<sequence>MFLKEAFCVALLLAISTATNPIIYSNVQQHPIPASVTHAVVQPAVVSHPAVATVNVPVVQQRVEPYDPNPHYSFAYTVNDAHTGDSKSQHETRTGDVVRGQYSLTDPDGSRRTVDYAADPHSGFNAIVQRTAPILTH</sequence>
<feature type="region of interest" description="Disordered" evidence="3">
    <location>
        <begin position="81"/>
        <end position="111"/>
    </location>
</feature>
<evidence type="ECO:0000313" key="6">
    <source>
        <dbReference type="Proteomes" id="UP001153636"/>
    </source>
</evidence>
<dbReference type="PROSITE" id="PS00233">
    <property type="entry name" value="CHIT_BIND_RR_1"/>
    <property type="match status" value="1"/>
</dbReference>
<dbReference type="Pfam" id="PF00379">
    <property type="entry name" value="Chitin_bind_4"/>
    <property type="match status" value="1"/>
</dbReference>
<name>A0A9P0D669_9CUCU</name>
<protein>
    <submittedName>
        <fullName evidence="5">Uncharacterized protein</fullName>
    </submittedName>
</protein>
<dbReference type="PROSITE" id="PS51155">
    <property type="entry name" value="CHIT_BIND_RR_2"/>
    <property type="match status" value="1"/>
</dbReference>
<proteinExistence type="predicted"/>
<dbReference type="GO" id="GO:0005615">
    <property type="term" value="C:extracellular space"/>
    <property type="evidence" value="ECO:0007669"/>
    <property type="project" value="TreeGrafter"/>
</dbReference>
<accession>A0A9P0D669</accession>
<evidence type="ECO:0000313" key="5">
    <source>
        <dbReference type="EMBL" id="CAH1112589.1"/>
    </source>
</evidence>
<dbReference type="OrthoDB" id="10071059at2759"/>
<keyword evidence="4" id="KW-0732">Signal</keyword>
<feature type="chain" id="PRO_5040392568" evidence="4">
    <location>
        <begin position="19"/>
        <end position="137"/>
    </location>
</feature>
<dbReference type="GO" id="GO:0031012">
    <property type="term" value="C:extracellular matrix"/>
    <property type="evidence" value="ECO:0007669"/>
    <property type="project" value="TreeGrafter"/>
</dbReference>
<dbReference type="PANTHER" id="PTHR12236:SF75">
    <property type="entry name" value="CUTICULAR PROTEIN 62BB, ISOFORM A"/>
    <property type="match status" value="1"/>
</dbReference>
<evidence type="ECO:0000256" key="1">
    <source>
        <dbReference type="ARBA" id="ARBA00022460"/>
    </source>
</evidence>
<dbReference type="EMBL" id="OV651818">
    <property type="protein sequence ID" value="CAH1112589.1"/>
    <property type="molecule type" value="Genomic_DNA"/>
</dbReference>
<dbReference type="PRINTS" id="PR00947">
    <property type="entry name" value="CUTICLE"/>
</dbReference>
<keyword evidence="1 2" id="KW-0193">Cuticle</keyword>
<organism evidence="5 6">
    <name type="scientific">Psylliodes chrysocephalus</name>
    <dbReference type="NCBI Taxonomy" id="3402493"/>
    <lineage>
        <taxon>Eukaryota</taxon>
        <taxon>Metazoa</taxon>
        <taxon>Ecdysozoa</taxon>
        <taxon>Arthropoda</taxon>
        <taxon>Hexapoda</taxon>
        <taxon>Insecta</taxon>
        <taxon>Pterygota</taxon>
        <taxon>Neoptera</taxon>
        <taxon>Endopterygota</taxon>
        <taxon>Coleoptera</taxon>
        <taxon>Polyphaga</taxon>
        <taxon>Cucujiformia</taxon>
        <taxon>Chrysomeloidea</taxon>
        <taxon>Chrysomelidae</taxon>
        <taxon>Galerucinae</taxon>
        <taxon>Alticini</taxon>
        <taxon>Psylliodes</taxon>
    </lineage>
</organism>